<gene>
    <name evidence="2" type="primary">LOC141378811</name>
</gene>
<organism evidence="1 2">
    <name type="scientific">Danio rerio</name>
    <name type="common">Zebrafish</name>
    <name type="synonym">Brachydanio rerio</name>
    <dbReference type="NCBI Taxonomy" id="7955"/>
    <lineage>
        <taxon>Eukaryota</taxon>
        <taxon>Metazoa</taxon>
        <taxon>Chordata</taxon>
        <taxon>Craniata</taxon>
        <taxon>Vertebrata</taxon>
        <taxon>Euteleostomi</taxon>
        <taxon>Actinopterygii</taxon>
        <taxon>Neopterygii</taxon>
        <taxon>Teleostei</taxon>
        <taxon>Ostariophysi</taxon>
        <taxon>Cypriniformes</taxon>
        <taxon>Danionidae</taxon>
        <taxon>Danioninae</taxon>
        <taxon>Danio</taxon>
    </lineage>
</organism>
<reference evidence="2" key="1">
    <citation type="submission" date="2025-08" db="UniProtKB">
        <authorList>
            <consortium name="RefSeq"/>
        </authorList>
    </citation>
    <scope>IDENTIFICATION</scope>
    <source>
        <strain evidence="2">Tuebingen</strain>
        <tissue evidence="2">Fibroblasts and whole tissue</tissue>
    </source>
</reference>
<proteinExistence type="predicted"/>
<name>A0AC58HWP8_DANRE</name>
<protein>
    <submittedName>
        <fullName evidence="2">Uncharacterized protein</fullName>
    </submittedName>
</protein>
<dbReference type="Proteomes" id="UP000000437">
    <property type="component" value="Chromosome 18"/>
</dbReference>
<keyword evidence="1" id="KW-1185">Reference proteome</keyword>
<dbReference type="RefSeq" id="XP_073786397.1">
    <property type="nucleotide sequence ID" value="XM_073930296.1"/>
</dbReference>
<evidence type="ECO:0000313" key="1">
    <source>
        <dbReference type="Proteomes" id="UP000000437"/>
    </source>
</evidence>
<evidence type="ECO:0000313" key="2">
    <source>
        <dbReference type="RefSeq" id="XP_073786397.1"/>
    </source>
</evidence>
<sequence>MGRPARSDADGRAHQAALSEERGPIPGLPIGNAAGRLSALQHGSGSDSTGGQSPHSRHTPACRRARDSLESNPSTRQQWRFYGFLTGYLTSISGHRCGVFQNLTIQEVEEASRSPDESAYVINAKNAHSSEDRRKVAQFMCHDTSTSDKFYALHLGPLQARERSRLFERALVEEEEDGEAAGTESPPRKGRKRTETPVSPLEGTSRRTLPWRPARGKSQGARPLEQTEDSESS</sequence>
<accession>A0AC58HWP8</accession>